<dbReference type="EMBL" id="CP072133">
    <property type="protein sequence ID" value="QTH70140.1"/>
    <property type="molecule type" value="Genomic_DNA"/>
</dbReference>
<dbReference type="KEGG" id="pxi:J5O05_08700"/>
<dbReference type="RefSeq" id="WP_208841736.1">
    <property type="nucleotide sequence ID" value="NZ_CP072133.1"/>
</dbReference>
<dbReference type="PANTHER" id="PTHR31088">
    <property type="entry name" value="MEMBRANE-ASSOCIATED PROTEIN VIPP1, CHLOROPLASTIC"/>
    <property type="match status" value="1"/>
</dbReference>
<dbReference type="PANTHER" id="PTHR31088:SF6">
    <property type="entry name" value="PHAGE SHOCK PROTEIN A"/>
    <property type="match status" value="1"/>
</dbReference>
<accession>A0A975DEG1</accession>
<name>A0A975DEG1_9GAMM</name>
<proteinExistence type="inferred from homology"/>
<dbReference type="GO" id="GO:0009271">
    <property type="term" value="P:phage shock"/>
    <property type="evidence" value="ECO:0007669"/>
    <property type="project" value="TreeGrafter"/>
</dbReference>
<dbReference type="InterPro" id="IPR007157">
    <property type="entry name" value="PspA_VIPP1"/>
</dbReference>
<evidence type="ECO:0000313" key="3">
    <source>
        <dbReference type="EMBL" id="QTH70140.1"/>
    </source>
</evidence>
<feature type="coiled-coil region" evidence="2">
    <location>
        <begin position="54"/>
        <end position="222"/>
    </location>
</feature>
<keyword evidence="4" id="KW-1185">Reference proteome</keyword>
<dbReference type="AlphaFoldDB" id="A0A975DEG1"/>
<evidence type="ECO:0000256" key="2">
    <source>
        <dbReference type="SAM" id="Coils"/>
    </source>
</evidence>
<dbReference type="GO" id="GO:0005829">
    <property type="term" value="C:cytosol"/>
    <property type="evidence" value="ECO:0007669"/>
    <property type="project" value="TreeGrafter"/>
</dbReference>
<dbReference type="Proteomes" id="UP000664904">
    <property type="component" value="Chromosome"/>
</dbReference>
<reference evidence="3" key="1">
    <citation type="submission" date="2021-03" db="EMBL/GenBank/DDBJ databases">
        <title>Complete Genome of Pseudoalteromonas xiamenensis STKMTI.2, a new potential marine bacterium producing anti-Vibrio compounds.</title>
        <authorList>
            <person name="Handayani D.P."/>
            <person name="Isnansetyo A."/>
            <person name="Istiqomah I."/>
            <person name="Jumina J."/>
        </authorList>
    </citation>
    <scope>NUCLEOTIDE SEQUENCE</scope>
    <source>
        <strain evidence="3">STKMTI.2</strain>
    </source>
</reference>
<evidence type="ECO:0000256" key="1">
    <source>
        <dbReference type="ARBA" id="ARBA00043985"/>
    </source>
</evidence>
<organism evidence="3 4">
    <name type="scientific">Pseudoalteromonas xiamenensis</name>
    <dbReference type="NCBI Taxonomy" id="882626"/>
    <lineage>
        <taxon>Bacteria</taxon>
        <taxon>Pseudomonadati</taxon>
        <taxon>Pseudomonadota</taxon>
        <taxon>Gammaproteobacteria</taxon>
        <taxon>Alteromonadales</taxon>
        <taxon>Pseudoalteromonadaceae</taxon>
        <taxon>Pseudoalteromonas</taxon>
    </lineage>
</organism>
<keyword evidence="2" id="KW-0175">Coiled coil</keyword>
<sequence>MALIERIENVIKAELNALLDKAEDPKKLASVTLNDLQECLAECRATAAGLICEQKAILRHREQSEKQIEQWQEKAEHALTKGRDDLAKAALFEKQKMAQAMESKASELVRIDEALAKLNEDAGTLQAKIEQLKTLQSQLQRRENTASVRLKAKQVQSTEQAHAAMEKFEFLVSKVERLESEVESYDLGAQSTQAQFAKLEQDEKMEQELAALKEKVSKKKASA</sequence>
<evidence type="ECO:0000313" key="4">
    <source>
        <dbReference type="Proteomes" id="UP000664904"/>
    </source>
</evidence>
<comment type="similarity">
    <text evidence="1">Belongs to the PspA/Vipp/IM30 family.</text>
</comment>
<protein>
    <submittedName>
        <fullName evidence="3">PspA/IM30 family protein</fullName>
    </submittedName>
</protein>
<dbReference type="Pfam" id="PF04012">
    <property type="entry name" value="PspA_IM30"/>
    <property type="match status" value="1"/>
</dbReference>
<gene>
    <name evidence="3" type="ORF">J5O05_08700</name>
</gene>